<dbReference type="RefSeq" id="WP_077024682.1">
    <property type="nucleotide sequence ID" value="NZ_CP017641.1"/>
</dbReference>
<dbReference type="InterPro" id="IPR036890">
    <property type="entry name" value="HATPase_C_sf"/>
</dbReference>
<gene>
    <name evidence="8 12" type="primary">htpG</name>
    <name evidence="12" type="ORF">Fuma_02795</name>
</gene>
<dbReference type="PANTHER" id="PTHR11528">
    <property type="entry name" value="HEAT SHOCK PROTEIN 90 FAMILY MEMBER"/>
    <property type="match status" value="1"/>
</dbReference>
<dbReference type="InterPro" id="IPR003594">
    <property type="entry name" value="HATPase_dom"/>
</dbReference>
<evidence type="ECO:0000256" key="7">
    <source>
        <dbReference type="ARBA" id="ARBA00023186"/>
    </source>
</evidence>
<dbReference type="Proteomes" id="UP000187735">
    <property type="component" value="Chromosome"/>
</dbReference>
<dbReference type="CDD" id="cd16927">
    <property type="entry name" value="HATPase_Hsp90-like"/>
    <property type="match status" value="1"/>
</dbReference>
<comment type="similarity">
    <text evidence="2 8">Belongs to the heat shock protein 90 family.</text>
</comment>
<dbReference type="PIRSF" id="PIRSF002583">
    <property type="entry name" value="Hsp90"/>
    <property type="match status" value="1"/>
</dbReference>
<dbReference type="GO" id="GO:0016887">
    <property type="term" value="F:ATP hydrolysis activity"/>
    <property type="evidence" value="ECO:0007669"/>
    <property type="project" value="InterPro"/>
</dbReference>
<evidence type="ECO:0000256" key="4">
    <source>
        <dbReference type="ARBA" id="ARBA00022741"/>
    </source>
</evidence>
<dbReference type="FunFam" id="3.30.565.10:FF:000009">
    <property type="entry name" value="Molecular chaperone HtpG"/>
    <property type="match status" value="1"/>
</dbReference>
<dbReference type="PRINTS" id="PR00775">
    <property type="entry name" value="HEATSHOCK90"/>
</dbReference>
<dbReference type="SMART" id="SM00387">
    <property type="entry name" value="HATPase_c"/>
    <property type="match status" value="1"/>
</dbReference>
<comment type="function">
    <text evidence="8">Molecular chaperone. Has ATPase activity.</text>
</comment>
<evidence type="ECO:0000313" key="13">
    <source>
        <dbReference type="Proteomes" id="UP000187735"/>
    </source>
</evidence>
<dbReference type="Gene3D" id="3.40.50.11260">
    <property type="match status" value="1"/>
</dbReference>
<dbReference type="STRING" id="1891926.Fuma_02795"/>
<feature type="binding site" evidence="9">
    <location>
        <begin position="124"/>
        <end position="129"/>
    </location>
    <ligand>
        <name>ATP</name>
        <dbReference type="ChEBI" id="CHEBI:30616"/>
    </ligand>
</feature>
<name>A0A1P8WGI4_9PLAN</name>
<keyword evidence="4 8" id="KW-0547">Nucleotide-binding</keyword>
<dbReference type="InterPro" id="IPR020575">
    <property type="entry name" value="Hsp90_N"/>
</dbReference>
<sequence>MTVETPQEKFTFQAEISRLLHILSESLYQNREITVRELVSNASDALDKLRHAALTDTDIDASDLLISIEPNKDEHQLVIRDNGIGMTRDELVQNLGTIAHSGSLEFIEKLQKSDTKDDVSLIGQFGVGFYSAFMLAERVEVRTRSYSEEQGWVWESTGDGSFTISEPAEKLERGTEIRLHLKKDLGEFTDPARLKYILRKYSTFVPHPINVDGEHINDQPPIWVEPKSSVTEEQYQNFFEYLTHFPGQKAQWHLHLTADSPFQFHSILYCPDANLERMGFGKSDHGLHLCAKRILVQNDNRDLLPDYLRFLRGIVDSADLPLNVSREALQDNTVFRKMQKVITKKVLDHLDTIASDDSAAYGKFYGEFGSVLREGIGEDFDNRDRLAKLLRFKSTNTSAEDGLASLAGYCERAPEDQKQIYFATGADETSILRDPNLEIFRERNLEVLLLTDPVDEYVLSTLGEFDEHKLVPIDSADLELPGSEAKDSETDDEKKEDEKDAADLPNGFGTVLSIFKEALGDQVEDVRKSERLTESACCLVNAKGAQSTTMQKVLQVNMPDFEMSKMILEINPKAPLVQRLCELSVNDDNKDFVRTCGQQLYSNALIMAGLAPKADEMSSRVQDFMMQLAQQKSSIKV</sequence>
<feature type="region of interest" description="C" evidence="8">
    <location>
        <begin position="553"/>
        <end position="637"/>
    </location>
</feature>
<protein>
    <recommendedName>
        <fullName evidence="8">Chaperone protein HtpG</fullName>
    </recommendedName>
    <alternativeName>
        <fullName evidence="8">Heat shock protein HtpG</fullName>
    </alternativeName>
    <alternativeName>
        <fullName evidence="8">High temperature protein G</fullName>
    </alternativeName>
</protein>
<reference evidence="12 13" key="1">
    <citation type="journal article" date="2016" name="Front. Microbiol.">
        <title>Fuerstia marisgermanicae gen. nov., sp. nov., an Unusual Member of the Phylum Planctomycetes from the German Wadden Sea.</title>
        <authorList>
            <person name="Kohn T."/>
            <person name="Heuer A."/>
            <person name="Jogler M."/>
            <person name="Vollmers J."/>
            <person name="Boedeker C."/>
            <person name="Bunk B."/>
            <person name="Rast P."/>
            <person name="Borchert D."/>
            <person name="Glockner I."/>
            <person name="Freese H.M."/>
            <person name="Klenk H.P."/>
            <person name="Overmann J."/>
            <person name="Kaster A.K."/>
            <person name="Rohde M."/>
            <person name="Wiegand S."/>
            <person name="Jogler C."/>
        </authorList>
    </citation>
    <scope>NUCLEOTIDE SEQUENCE [LARGE SCALE GENOMIC DNA]</scope>
    <source>
        <strain evidence="12 13">NH11</strain>
    </source>
</reference>
<keyword evidence="3 8" id="KW-0963">Cytoplasm</keyword>
<dbReference type="Gene3D" id="1.20.120.790">
    <property type="entry name" value="Heat shock protein 90, C-terminal domain"/>
    <property type="match status" value="1"/>
</dbReference>
<comment type="subcellular location">
    <subcellularLocation>
        <location evidence="1 8">Cytoplasm</location>
    </subcellularLocation>
</comment>
<evidence type="ECO:0000256" key="6">
    <source>
        <dbReference type="ARBA" id="ARBA00023016"/>
    </source>
</evidence>
<dbReference type="SUPFAM" id="SSF55874">
    <property type="entry name" value="ATPase domain of HSP90 chaperone/DNA topoisomerase II/histidine kinase"/>
    <property type="match status" value="1"/>
</dbReference>
<evidence type="ECO:0000313" key="12">
    <source>
        <dbReference type="EMBL" id="APZ93178.1"/>
    </source>
</evidence>
<keyword evidence="5 8" id="KW-0067">ATP-binding</keyword>
<organism evidence="12 13">
    <name type="scientific">Fuerstiella marisgermanici</name>
    <dbReference type="NCBI Taxonomy" id="1891926"/>
    <lineage>
        <taxon>Bacteria</taxon>
        <taxon>Pseudomonadati</taxon>
        <taxon>Planctomycetota</taxon>
        <taxon>Planctomycetia</taxon>
        <taxon>Planctomycetales</taxon>
        <taxon>Planctomycetaceae</taxon>
        <taxon>Fuerstiella</taxon>
    </lineage>
</organism>
<dbReference type="OrthoDB" id="9802640at2"/>
<evidence type="ECO:0000256" key="3">
    <source>
        <dbReference type="ARBA" id="ARBA00022490"/>
    </source>
</evidence>
<dbReference type="Gene3D" id="3.30.230.80">
    <property type="match status" value="1"/>
</dbReference>
<feature type="binding site" evidence="9">
    <location>
        <position position="175"/>
    </location>
    <ligand>
        <name>ATP</name>
        <dbReference type="ChEBI" id="CHEBI:30616"/>
    </ligand>
</feature>
<dbReference type="GO" id="GO:0051082">
    <property type="term" value="F:unfolded protein binding"/>
    <property type="evidence" value="ECO:0007669"/>
    <property type="project" value="UniProtKB-UniRule"/>
</dbReference>
<dbReference type="SUPFAM" id="SSF110942">
    <property type="entry name" value="HSP90 C-terminal domain"/>
    <property type="match status" value="1"/>
</dbReference>
<dbReference type="HAMAP" id="MF_00505">
    <property type="entry name" value="HSP90"/>
    <property type="match status" value="1"/>
</dbReference>
<feature type="domain" description="Histidine kinase/HSP90-like ATPase" evidence="11">
    <location>
        <begin position="30"/>
        <end position="185"/>
    </location>
</feature>
<dbReference type="SUPFAM" id="SSF54211">
    <property type="entry name" value="Ribosomal protein S5 domain 2-like"/>
    <property type="match status" value="1"/>
</dbReference>
<evidence type="ECO:0000256" key="5">
    <source>
        <dbReference type="ARBA" id="ARBA00022840"/>
    </source>
</evidence>
<comment type="subunit">
    <text evidence="8">Homodimer.</text>
</comment>
<dbReference type="InterPro" id="IPR001404">
    <property type="entry name" value="Hsp90_fam"/>
</dbReference>
<feature type="binding site" evidence="9">
    <location>
        <position position="94"/>
    </location>
    <ligand>
        <name>ATP</name>
        <dbReference type="ChEBI" id="CHEBI:30616"/>
    </ligand>
</feature>
<evidence type="ECO:0000256" key="1">
    <source>
        <dbReference type="ARBA" id="ARBA00004496"/>
    </source>
</evidence>
<feature type="binding site" evidence="9">
    <location>
        <position position="86"/>
    </location>
    <ligand>
        <name>ATP</name>
        <dbReference type="ChEBI" id="CHEBI:30616"/>
    </ligand>
</feature>
<evidence type="ECO:0000256" key="10">
    <source>
        <dbReference type="SAM" id="MobiDB-lite"/>
    </source>
</evidence>
<evidence type="ECO:0000256" key="8">
    <source>
        <dbReference type="HAMAP-Rule" id="MF_00505"/>
    </source>
</evidence>
<feature type="binding site" evidence="9">
    <location>
        <begin position="101"/>
        <end position="102"/>
    </location>
    <ligand>
        <name>ATP</name>
        <dbReference type="ChEBI" id="CHEBI:30616"/>
    </ligand>
</feature>
<dbReference type="InterPro" id="IPR020568">
    <property type="entry name" value="Ribosomal_Su5_D2-typ_SF"/>
</dbReference>
<dbReference type="Gene3D" id="3.30.565.10">
    <property type="entry name" value="Histidine kinase-like ATPase, C-terminal domain"/>
    <property type="match status" value="1"/>
</dbReference>
<comment type="caution">
    <text evidence="8">Lacks conserved residue(s) required for the propagation of feature annotation.</text>
</comment>
<feature type="binding site" evidence="9">
    <location>
        <position position="41"/>
    </location>
    <ligand>
        <name>ATP</name>
        <dbReference type="ChEBI" id="CHEBI:30616"/>
    </ligand>
</feature>
<dbReference type="Pfam" id="PF00183">
    <property type="entry name" value="HSP90"/>
    <property type="match status" value="1"/>
</dbReference>
<dbReference type="GO" id="GO:0005737">
    <property type="term" value="C:cytoplasm"/>
    <property type="evidence" value="ECO:0007669"/>
    <property type="project" value="UniProtKB-SubCell"/>
</dbReference>
<dbReference type="AlphaFoldDB" id="A0A1P8WGI4"/>
<accession>A0A1P8WGI4</accession>
<dbReference type="NCBIfam" id="NF003555">
    <property type="entry name" value="PRK05218.1"/>
    <property type="match status" value="1"/>
</dbReference>
<proteinExistence type="inferred from homology"/>
<feature type="region of interest" description="Disordered" evidence="10">
    <location>
        <begin position="476"/>
        <end position="503"/>
    </location>
</feature>
<feature type="binding site" evidence="9">
    <location>
        <position position="81"/>
    </location>
    <ligand>
        <name>ATP</name>
        <dbReference type="ChEBI" id="CHEBI:30616"/>
    </ligand>
</feature>
<evidence type="ECO:0000256" key="9">
    <source>
        <dbReference type="PIRSR" id="PIRSR002583-1"/>
    </source>
</evidence>
<feature type="region of interest" description="A; substrate-binding" evidence="8">
    <location>
        <begin position="1"/>
        <end position="326"/>
    </location>
</feature>
<feature type="binding site" evidence="9">
    <location>
        <position position="37"/>
    </location>
    <ligand>
        <name>ATP</name>
        <dbReference type="ChEBI" id="CHEBI:30616"/>
    </ligand>
</feature>
<dbReference type="EMBL" id="CP017641">
    <property type="protein sequence ID" value="APZ93178.1"/>
    <property type="molecule type" value="Genomic_DNA"/>
</dbReference>
<keyword evidence="6 8" id="KW-0346">Stress response</keyword>
<dbReference type="GO" id="GO:0140662">
    <property type="term" value="F:ATP-dependent protein folding chaperone"/>
    <property type="evidence" value="ECO:0007669"/>
    <property type="project" value="InterPro"/>
</dbReference>
<dbReference type="KEGG" id="fmr:Fuma_02795"/>
<keyword evidence="13" id="KW-1185">Reference proteome</keyword>
<dbReference type="GO" id="GO:0005524">
    <property type="term" value="F:ATP binding"/>
    <property type="evidence" value="ECO:0007669"/>
    <property type="project" value="UniProtKB-UniRule"/>
</dbReference>
<feature type="binding site" evidence="9">
    <location>
        <position position="326"/>
    </location>
    <ligand>
        <name>ATP</name>
        <dbReference type="ChEBI" id="CHEBI:30616"/>
    </ligand>
</feature>
<dbReference type="Pfam" id="PF13589">
    <property type="entry name" value="HATPase_c_3"/>
    <property type="match status" value="1"/>
</dbReference>
<dbReference type="InterPro" id="IPR037196">
    <property type="entry name" value="HSP90_C"/>
</dbReference>
<feature type="compositionally biased region" description="Basic and acidic residues" evidence="10">
    <location>
        <begin position="484"/>
        <end position="502"/>
    </location>
</feature>
<evidence type="ECO:0000256" key="2">
    <source>
        <dbReference type="ARBA" id="ARBA00008239"/>
    </source>
</evidence>
<evidence type="ECO:0000259" key="11">
    <source>
        <dbReference type="SMART" id="SM00387"/>
    </source>
</evidence>
<keyword evidence="7 8" id="KW-0143">Chaperone</keyword>